<evidence type="ECO:0000313" key="2">
    <source>
        <dbReference type="EMBL" id="RKP32582.1"/>
    </source>
</evidence>
<evidence type="ECO:0000256" key="1">
    <source>
        <dbReference type="SAM" id="Coils"/>
    </source>
</evidence>
<dbReference type="InterPro" id="IPR013960">
    <property type="entry name" value="DASH_Duo1"/>
</dbReference>
<organism evidence="2 3">
    <name type="scientific">Metschnikowia bicuspidata</name>
    <dbReference type="NCBI Taxonomy" id="27322"/>
    <lineage>
        <taxon>Eukaryota</taxon>
        <taxon>Fungi</taxon>
        <taxon>Dikarya</taxon>
        <taxon>Ascomycota</taxon>
        <taxon>Saccharomycotina</taxon>
        <taxon>Pichiomycetes</taxon>
        <taxon>Metschnikowiaceae</taxon>
        <taxon>Metschnikowia</taxon>
    </lineage>
</organism>
<dbReference type="GO" id="GO:0072686">
    <property type="term" value="C:mitotic spindle"/>
    <property type="evidence" value="ECO:0007669"/>
    <property type="project" value="InterPro"/>
</dbReference>
<dbReference type="GO" id="GO:0042729">
    <property type="term" value="C:DASH complex"/>
    <property type="evidence" value="ECO:0007669"/>
    <property type="project" value="InterPro"/>
</dbReference>
<keyword evidence="3" id="KW-1185">Reference proteome</keyword>
<sequence>MSRPQLEQELHHIQQLNATADLLLTTARTARENILLLKGASVATSALIDDWIRILSQSLFTQMVLRDPHWKDDDDDGGAAASRATELEAELRAIEAENDRLESQLHSLQMSEDQLKRRT</sequence>
<proteinExistence type="predicted"/>
<dbReference type="Pfam" id="PF08651">
    <property type="entry name" value="DASH_Duo1"/>
    <property type="match status" value="1"/>
</dbReference>
<dbReference type="AlphaFoldDB" id="A0A4P9ZJA1"/>
<dbReference type="EMBL" id="ML004430">
    <property type="protein sequence ID" value="RKP32582.1"/>
    <property type="molecule type" value="Genomic_DNA"/>
</dbReference>
<dbReference type="OrthoDB" id="5599235at2759"/>
<reference evidence="3" key="1">
    <citation type="journal article" date="2018" name="Nat. Microbiol.">
        <title>Leveraging single-cell genomics to expand the fungal tree of life.</title>
        <authorList>
            <person name="Ahrendt S.R."/>
            <person name="Quandt C.A."/>
            <person name="Ciobanu D."/>
            <person name="Clum A."/>
            <person name="Salamov A."/>
            <person name="Andreopoulos B."/>
            <person name="Cheng J.F."/>
            <person name="Woyke T."/>
            <person name="Pelin A."/>
            <person name="Henrissat B."/>
            <person name="Reynolds N.K."/>
            <person name="Benny G.L."/>
            <person name="Smith M.E."/>
            <person name="James T.Y."/>
            <person name="Grigoriev I.V."/>
        </authorList>
    </citation>
    <scope>NUCLEOTIDE SEQUENCE [LARGE SCALE GENOMIC DNA]</scope>
    <source>
        <strain evidence="3">Baker2002</strain>
    </source>
</reference>
<feature type="coiled-coil region" evidence="1">
    <location>
        <begin position="84"/>
        <end position="118"/>
    </location>
</feature>
<name>A0A4P9ZJA1_9ASCO</name>
<accession>A0A4P9ZJA1</accession>
<evidence type="ECO:0000313" key="3">
    <source>
        <dbReference type="Proteomes" id="UP000268321"/>
    </source>
</evidence>
<keyword evidence="1" id="KW-0175">Coiled coil</keyword>
<dbReference type="GO" id="GO:0000278">
    <property type="term" value="P:mitotic cell cycle"/>
    <property type="evidence" value="ECO:0007669"/>
    <property type="project" value="InterPro"/>
</dbReference>
<dbReference type="Proteomes" id="UP000268321">
    <property type="component" value="Unassembled WGS sequence"/>
</dbReference>
<gene>
    <name evidence="2" type="ORF">METBISCDRAFT_21272</name>
</gene>
<protein>
    <submittedName>
        <fullName evidence="2">Uncharacterized protein</fullName>
    </submittedName>
</protein>